<evidence type="ECO:0000313" key="2">
    <source>
        <dbReference type="EMBL" id="CAD8174769.1"/>
    </source>
</evidence>
<dbReference type="OrthoDB" id="245563at2759"/>
<comment type="caution">
    <text evidence="2">The sequence shown here is derived from an EMBL/GenBank/DDBJ whole genome shotgun (WGS) entry which is preliminary data.</text>
</comment>
<feature type="repeat" description="TPR" evidence="1">
    <location>
        <begin position="136"/>
        <end position="169"/>
    </location>
</feature>
<evidence type="ECO:0000256" key="1">
    <source>
        <dbReference type="PROSITE-ProRule" id="PRU00339"/>
    </source>
</evidence>
<accession>A0A8S1VFW8</accession>
<evidence type="ECO:0008006" key="4">
    <source>
        <dbReference type="Google" id="ProtNLM"/>
    </source>
</evidence>
<reference evidence="2" key="1">
    <citation type="submission" date="2021-01" db="EMBL/GenBank/DDBJ databases">
        <authorList>
            <consortium name="Genoscope - CEA"/>
            <person name="William W."/>
        </authorList>
    </citation>
    <scope>NUCLEOTIDE SEQUENCE</scope>
</reference>
<evidence type="ECO:0000313" key="3">
    <source>
        <dbReference type="Proteomes" id="UP000689195"/>
    </source>
</evidence>
<dbReference type="AlphaFoldDB" id="A0A8S1VFW8"/>
<proteinExistence type="predicted"/>
<name>A0A8S1VFW8_9CILI</name>
<protein>
    <recommendedName>
        <fullName evidence="4">Tetratricopeptide repeat protein</fullName>
    </recommendedName>
</protein>
<dbReference type="PROSITE" id="PS50005">
    <property type="entry name" value="TPR"/>
    <property type="match status" value="1"/>
</dbReference>
<keyword evidence="1" id="KW-0802">TPR repeat</keyword>
<organism evidence="2 3">
    <name type="scientific">Paramecium pentaurelia</name>
    <dbReference type="NCBI Taxonomy" id="43138"/>
    <lineage>
        <taxon>Eukaryota</taxon>
        <taxon>Sar</taxon>
        <taxon>Alveolata</taxon>
        <taxon>Ciliophora</taxon>
        <taxon>Intramacronucleata</taxon>
        <taxon>Oligohymenophorea</taxon>
        <taxon>Peniculida</taxon>
        <taxon>Parameciidae</taxon>
        <taxon>Paramecium</taxon>
    </lineage>
</organism>
<sequence>MIQGLISIMLQSWESNCKVKNQAVKALKIDPKHFNSLYKKQSYFDKILQLKVQVSLTNITKPLYGQIKLCRLIQSIAIPYQLKVLIFQKFIDISLQFNILVLIQKMLKIMKKPQLQLINPFKQIPIIQFHYGKNFRKFSIYLGKLLQEQNYYQQALMYYGKALKLKKNHQRPKDRKNRYLDALKKK</sequence>
<dbReference type="EMBL" id="CAJJDO010000061">
    <property type="protein sequence ID" value="CAD8174769.1"/>
    <property type="molecule type" value="Genomic_DNA"/>
</dbReference>
<gene>
    <name evidence="2" type="ORF">PPENT_87.1.T0610274</name>
</gene>
<dbReference type="InterPro" id="IPR019734">
    <property type="entry name" value="TPR_rpt"/>
</dbReference>
<keyword evidence="3" id="KW-1185">Reference proteome</keyword>
<dbReference type="Proteomes" id="UP000689195">
    <property type="component" value="Unassembled WGS sequence"/>
</dbReference>